<organism evidence="1 2">
    <name type="scientific">Bifidobacterium adolescentis</name>
    <dbReference type="NCBI Taxonomy" id="1680"/>
    <lineage>
        <taxon>Bacteria</taxon>
        <taxon>Bacillati</taxon>
        <taxon>Actinomycetota</taxon>
        <taxon>Actinomycetes</taxon>
        <taxon>Bifidobacteriales</taxon>
        <taxon>Bifidobacteriaceae</taxon>
        <taxon>Bifidobacterium</taxon>
    </lineage>
</organism>
<dbReference type="Proteomes" id="UP000464884">
    <property type="component" value="Chromosome"/>
</dbReference>
<evidence type="ECO:0000313" key="1">
    <source>
        <dbReference type="EMBL" id="QHB62803.1"/>
    </source>
</evidence>
<dbReference type="AlphaFoldDB" id="A0A6I6QYK6"/>
<dbReference type="RefSeq" id="WP_159140696.1">
    <property type="nucleotide sequence ID" value="NZ_CP047129.1"/>
</dbReference>
<accession>A0A6I6QYK6</accession>
<gene>
    <name evidence="1" type="ORF">F3K97_05660</name>
</gene>
<proteinExistence type="predicted"/>
<dbReference type="EMBL" id="CP047129">
    <property type="protein sequence ID" value="QHB62803.1"/>
    <property type="molecule type" value="Genomic_DNA"/>
</dbReference>
<protein>
    <submittedName>
        <fullName evidence="1">Uncharacterized protein</fullName>
    </submittedName>
</protein>
<evidence type="ECO:0000313" key="2">
    <source>
        <dbReference type="Proteomes" id="UP000464884"/>
    </source>
</evidence>
<reference evidence="1 2" key="1">
    <citation type="submission" date="2019-12" db="EMBL/GenBank/DDBJ databases">
        <title>Draft Genome Sequence of Bifidobacterium adolescentis ZJ2.</title>
        <authorList>
            <person name="Jin Z."/>
        </authorList>
    </citation>
    <scope>NUCLEOTIDE SEQUENCE [LARGE SCALE GENOMIC DNA]</scope>
    <source>
        <strain evidence="1 2">ZJ2</strain>
    </source>
</reference>
<sequence length="107" mass="12089">MPRPRKADRGSHAVARLAYRLDLGASMYVPELDAWARGTLWNAVWNPGVLTVAEADAARHWLDRMDRADMDPAAACLLEAACLKRSGCWWRMATDDAHEVERRLRDA</sequence>
<name>A0A6I6QYK6_BIFAD</name>